<dbReference type="GO" id="GO:0004553">
    <property type="term" value="F:hydrolase activity, hydrolyzing O-glycosyl compounds"/>
    <property type="evidence" value="ECO:0007669"/>
    <property type="project" value="InterPro"/>
</dbReference>
<dbReference type="InterPro" id="IPR000757">
    <property type="entry name" value="Beta-glucanase-like"/>
</dbReference>
<dbReference type="PANTHER" id="PTHR10963">
    <property type="entry name" value="GLYCOSYL HYDROLASE-RELATED"/>
    <property type="match status" value="1"/>
</dbReference>
<dbReference type="InterPro" id="IPR050546">
    <property type="entry name" value="Glycosyl_Hydrlase_16"/>
</dbReference>
<accession>A0A6L7GNI3</accession>
<keyword evidence="2" id="KW-0732">Signal</keyword>
<keyword evidence="4" id="KW-0378">Hydrolase</keyword>
<organism evidence="4 5">
    <name type="scientific">Gordonia mangrovi</name>
    <dbReference type="NCBI Taxonomy" id="2665643"/>
    <lineage>
        <taxon>Bacteria</taxon>
        <taxon>Bacillati</taxon>
        <taxon>Actinomycetota</taxon>
        <taxon>Actinomycetes</taxon>
        <taxon>Mycobacteriales</taxon>
        <taxon>Gordoniaceae</taxon>
        <taxon>Gordonia</taxon>
    </lineage>
</organism>
<dbReference type="PROSITE" id="PS51762">
    <property type="entry name" value="GH16_2"/>
    <property type="match status" value="1"/>
</dbReference>
<feature type="signal peptide" evidence="2">
    <location>
        <begin position="1"/>
        <end position="22"/>
    </location>
</feature>
<reference evidence="4 5" key="1">
    <citation type="submission" date="2019-11" db="EMBL/GenBank/DDBJ databases">
        <title>Gordonia sp. nov., a novel actinobacterium isolated from mangrove soil in Hainan.</title>
        <authorList>
            <person name="Huang X."/>
            <person name="Xie Y."/>
            <person name="Chu X."/>
            <person name="Xiao K."/>
        </authorList>
    </citation>
    <scope>NUCLEOTIDE SEQUENCE [LARGE SCALE GENOMIC DNA]</scope>
    <source>
        <strain evidence="4 5">HNM0687</strain>
    </source>
</reference>
<dbReference type="EMBL" id="WMBR01000001">
    <property type="protein sequence ID" value="MXP20088.1"/>
    <property type="molecule type" value="Genomic_DNA"/>
</dbReference>
<dbReference type="Pfam" id="PF00722">
    <property type="entry name" value="Glyco_hydro_16"/>
    <property type="match status" value="1"/>
</dbReference>
<evidence type="ECO:0000256" key="2">
    <source>
        <dbReference type="SAM" id="SignalP"/>
    </source>
</evidence>
<evidence type="ECO:0000313" key="5">
    <source>
        <dbReference type="Proteomes" id="UP000475545"/>
    </source>
</evidence>
<protein>
    <submittedName>
        <fullName evidence="4">Family 16 glycosylhydrolase</fullName>
    </submittedName>
</protein>
<sequence length="267" mass="28397">MVIPTLLALAAVGSVPGGSAQATVVASEDFTGPAGVAPDPSVWTHDVGGGGWGNGERQVYTSSTRNARLDGRGHLVIEAHREGGRITSARLTTRGRYAFRWGTVAARIKVPIGTGLHPAFWLLGADLGTVGYPESGEIDIMEFVNAGTSWHTALHGPTHGGTHWQVTRSGPFWGLAGARFHTYAVHRVPGLIVMSIDDRVVSTYTPAMLPPNARWVFDKPMNVLLNLAVGGRWPGPVAPSTTFPARMLVDWVRFIPDTETGGSMSAT</sequence>
<gene>
    <name evidence="4" type="ORF">GIY30_01725</name>
</gene>
<dbReference type="InterPro" id="IPR013320">
    <property type="entry name" value="ConA-like_dom_sf"/>
</dbReference>
<dbReference type="Gene3D" id="2.60.120.200">
    <property type="match status" value="1"/>
</dbReference>
<comment type="similarity">
    <text evidence="1">Belongs to the glycosyl hydrolase 16 family.</text>
</comment>
<dbReference type="PANTHER" id="PTHR10963:SF55">
    <property type="entry name" value="GLYCOSIDE HYDROLASE FAMILY 16 PROTEIN"/>
    <property type="match status" value="1"/>
</dbReference>
<proteinExistence type="inferred from homology"/>
<feature type="domain" description="GH16" evidence="3">
    <location>
        <begin position="1"/>
        <end position="260"/>
    </location>
</feature>
<feature type="chain" id="PRO_5026677467" evidence="2">
    <location>
        <begin position="23"/>
        <end position="267"/>
    </location>
</feature>
<dbReference type="CDD" id="cd08023">
    <property type="entry name" value="GH16_laminarinase_like"/>
    <property type="match status" value="1"/>
</dbReference>
<dbReference type="SUPFAM" id="SSF49899">
    <property type="entry name" value="Concanavalin A-like lectins/glucanases"/>
    <property type="match status" value="1"/>
</dbReference>
<dbReference type="AlphaFoldDB" id="A0A6L7GNI3"/>
<keyword evidence="5" id="KW-1185">Reference proteome</keyword>
<dbReference type="GO" id="GO:0005975">
    <property type="term" value="P:carbohydrate metabolic process"/>
    <property type="evidence" value="ECO:0007669"/>
    <property type="project" value="InterPro"/>
</dbReference>
<comment type="caution">
    <text evidence="4">The sequence shown here is derived from an EMBL/GenBank/DDBJ whole genome shotgun (WGS) entry which is preliminary data.</text>
</comment>
<dbReference type="Proteomes" id="UP000475545">
    <property type="component" value="Unassembled WGS sequence"/>
</dbReference>
<evidence type="ECO:0000313" key="4">
    <source>
        <dbReference type="EMBL" id="MXP20088.1"/>
    </source>
</evidence>
<evidence type="ECO:0000259" key="3">
    <source>
        <dbReference type="PROSITE" id="PS51762"/>
    </source>
</evidence>
<evidence type="ECO:0000256" key="1">
    <source>
        <dbReference type="ARBA" id="ARBA00006865"/>
    </source>
</evidence>
<name>A0A6L7GNI3_9ACTN</name>